<dbReference type="NCBIfam" id="NF006688">
    <property type="entry name" value="PRK09236.1"/>
    <property type="match status" value="1"/>
</dbReference>
<dbReference type="GO" id="GO:0004038">
    <property type="term" value="F:allantoinase activity"/>
    <property type="evidence" value="ECO:0007669"/>
    <property type="project" value="TreeGrafter"/>
</dbReference>
<organism evidence="7 8">
    <name type="scientific">Niastella yeongjuensis</name>
    <dbReference type="NCBI Taxonomy" id="354355"/>
    <lineage>
        <taxon>Bacteria</taxon>
        <taxon>Pseudomonadati</taxon>
        <taxon>Bacteroidota</taxon>
        <taxon>Chitinophagia</taxon>
        <taxon>Chitinophagales</taxon>
        <taxon>Chitinophagaceae</taxon>
        <taxon>Niastella</taxon>
    </lineage>
</organism>
<dbReference type="PANTHER" id="PTHR43668">
    <property type="entry name" value="ALLANTOINASE"/>
    <property type="match status" value="1"/>
</dbReference>
<dbReference type="GO" id="GO:0046872">
    <property type="term" value="F:metal ion binding"/>
    <property type="evidence" value="ECO:0007669"/>
    <property type="project" value="UniProtKB-KW"/>
</dbReference>
<dbReference type="SUPFAM" id="SSF51556">
    <property type="entry name" value="Metallo-dependent hydrolases"/>
    <property type="match status" value="1"/>
</dbReference>
<dbReference type="PANTHER" id="PTHR43668:SF4">
    <property type="entry name" value="ALLANTOINASE"/>
    <property type="match status" value="1"/>
</dbReference>
<evidence type="ECO:0000256" key="4">
    <source>
        <dbReference type="ARBA" id="ARBA00022723"/>
    </source>
</evidence>
<dbReference type="InterPro" id="IPR011059">
    <property type="entry name" value="Metal-dep_hydrolase_composite"/>
</dbReference>
<dbReference type="InterPro" id="IPR002195">
    <property type="entry name" value="Dihydroorotase_CS"/>
</dbReference>
<dbReference type="OrthoDB" id="9765462at2"/>
<dbReference type="Pfam" id="PF01979">
    <property type="entry name" value="Amidohydro_1"/>
    <property type="match status" value="1"/>
</dbReference>
<evidence type="ECO:0000256" key="3">
    <source>
        <dbReference type="ARBA" id="ARBA00010286"/>
    </source>
</evidence>
<dbReference type="EMBL" id="LVXG01000023">
    <property type="protein sequence ID" value="OQP47557.1"/>
    <property type="molecule type" value="Genomic_DNA"/>
</dbReference>
<dbReference type="GO" id="GO:0006145">
    <property type="term" value="P:purine nucleobase catabolic process"/>
    <property type="evidence" value="ECO:0007669"/>
    <property type="project" value="TreeGrafter"/>
</dbReference>
<name>A0A1V9EN51_9BACT</name>
<comment type="function">
    <text evidence="2">Catalyzes the reversible cyclization of carbamoyl aspartate to dihydroorotate.</text>
</comment>
<dbReference type="AlphaFoldDB" id="A0A1V9EN51"/>
<evidence type="ECO:0000259" key="6">
    <source>
        <dbReference type="Pfam" id="PF01979"/>
    </source>
</evidence>
<evidence type="ECO:0000256" key="1">
    <source>
        <dbReference type="ARBA" id="ARBA00001947"/>
    </source>
</evidence>
<feature type="domain" description="Amidohydrolase-related" evidence="6">
    <location>
        <begin position="52"/>
        <end position="443"/>
    </location>
</feature>
<reference evidence="8" key="1">
    <citation type="submission" date="2016-04" db="EMBL/GenBank/DDBJ databases">
        <authorList>
            <person name="Chen L."/>
            <person name="Zhuang W."/>
            <person name="Wang G."/>
        </authorList>
    </citation>
    <scope>NUCLEOTIDE SEQUENCE [LARGE SCALE GENOMIC DNA]</scope>
    <source>
        <strain evidence="8">17621</strain>
    </source>
</reference>
<protein>
    <submittedName>
        <fullName evidence="7">Dihydroorotase</fullName>
    </submittedName>
</protein>
<dbReference type="Proteomes" id="UP000192610">
    <property type="component" value="Unassembled WGS sequence"/>
</dbReference>
<dbReference type="STRING" id="354355.SAMN05660816_01372"/>
<evidence type="ECO:0000313" key="8">
    <source>
        <dbReference type="Proteomes" id="UP000192610"/>
    </source>
</evidence>
<dbReference type="InterPro" id="IPR006680">
    <property type="entry name" value="Amidohydro-rel"/>
</dbReference>
<proteinExistence type="inferred from homology"/>
<dbReference type="GO" id="GO:0005737">
    <property type="term" value="C:cytoplasm"/>
    <property type="evidence" value="ECO:0007669"/>
    <property type="project" value="TreeGrafter"/>
</dbReference>
<dbReference type="Gene3D" id="3.20.20.140">
    <property type="entry name" value="Metal-dependent hydrolases"/>
    <property type="match status" value="1"/>
</dbReference>
<dbReference type="SUPFAM" id="SSF51338">
    <property type="entry name" value="Composite domain of metallo-dependent hydrolases"/>
    <property type="match status" value="1"/>
</dbReference>
<gene>
    <name evidence="7" type="ORF">A4H97_06735</name>
</gene>
<evidence type="ECO:0000256" key="2">
    <source>
        <dbReference type="ARBA" id="ARBA00002368"/>
    </source>
</evidence>
<sequence>MQNYLIKNIMVVNEGVSAVKDVLIKNGRIEKIDGNIQPDILVTEINGQGLHLLPGAIDDQVHFREPGLTHKASIYTESKAAVAGGVTSFMEMPNTMPPVFTQQLLEDKYVIGANSALANYSFYMGTSNDNVEEVLKTNDRKKDICGIKIFMGSSTGGLLVDNYLTLDKIFQESEVLIATHCEDEKIIKANYERIKKEKGTLDPADHPRIRDEYGCFESSLVAIQFAQKYNTRLHILHITTEKELALFSNMRPLEQKNITAEVCVHHLHFTSNDYDTLGNLIKCNPAIKAPHNREALWQALLDDRLDVIATDHAPHTLEEKGVQRNAAGLLTLPPVEPGSYEKSHAGLPLVQHSLLLMLHYVKEGRITIEKVVEKMSHAVAKCYQIADRGYIREGYKADLVIVNINATTTATKENILYKCGWSPLEQFTFPAAITHTFVNGNLVYGNGQWNESNKGERLLFNR</sequence>
<evidence type="ECO:0000313" key="7">
    <source>
        <dbReference type="EMBL" id="OQP47557.1"/>
    </source>
</evidence>
<comment type="similarity">
    <text evidence="3">Belongs to the metallo-dependent hydrolases superfamily. DHOase family. Class I DHOase subfamily.</text>
</comment>
<dbReference type="InterPro" id="IPR050138">
    <property type="entry name" value="DHOase/Allantoinase_Hydrolase"/>
</dbReference>
<dbReference type="PROSITE" id="PS00483">
    <property type="entry name" value="DIHYDROOROTASE_2"/>
    <property type="match status" value="1"/>
</dbReference>
<accession>A0A1V9EN51</accession>
<comment type="caution">
    <text evidence="7">The sequence shown here is derived from an EMBL/GenBank/DDBJ whole genome shotgun (WGS) entry which is preliminary data.</text>
</comment>
<dbReference type="RefSeq" id="WP_081201802.1">
    <property type="nucleotide sequence ID" value="NZ_FOCZ01000002.1"/>
</dbReference>
<evidence type="ECO:0000256" key="5">
    <source>
        <dbReference type="ARBA" id="ARBA00022801"/>
    </source>
</evidence>
<dbReference type="Gene3D" id="2.30.40.10">
    <property type="entry name" value="Urease, subunit C, domain 1"/>
    <property type="match status" value="1"/>
</dbReference>
<keyword evidence="5" id="KW-0378">Hydrolase</keyword>
<keyword evidence="8" id="KW-1185">Reference proteome</keyword>
<comment type="cofactor">
    <cofactor evidence="1">
        <name>Zn(2+)</name>
        <dbReference type="ChEBI" id="CHEBI:29105"/>
    </cofactor>
</comment>
<keyword evidence="4" id="KW-0479">Metal-binding</keyword>
<dbReference type="CDD" id="cd01318">
    <property type="entry name" value="DHOase_IIb"/>
    <property type="match status" value="1"/>
</dbReference>
<dbReference type="InterPro" id="IPR032466">
    <property type="entry name" value="Metal_Hydrolase"/>
</dbReference>